<evidence type="ECO:0000313" key="2">
    <source>
        <dbReference type="EMBL" id="CAD1838640.1"/>
    </source>
</evidence>
<feature type="domain" description="Reverse transcriptase Ty1/copia-type" evidence="1">
    <location>
        <begin position="11"/>
        <end position="110"/>
    </location>
</feature>
<accession>A0A6V7Q6J7</accession>
<dbReference type="Pfam" id="PF07727">
    <property type="entry name" value="RVT_2"/>
    <property type="match status" value="1"/>
</dbReference>
<name>A0A6V7Q6J7_ANACO</name>
<evidence type="ECO:0000259" key="1">
    <source>
        <dbReference type="Pfam" id="PF07727"/>
    </source>
</evidence>
<dbReference type="SUPFAM" id="SSF56672">
    <property type="entry name" value="DNA/RNA polymerases"/>
    <property type="match status" value="1"/>
</dbReference>
<dbReference type="InterPro" id="IPR013103">
    <property type="entry name" value="RVT_2"/>
</dbReference>
<gene>
    <name evidence="2" type="ORF">CB5_LOCUS21851</name>
</gene>
<proteinExistence type="predicted"/>
<organism evidence="2">
    <name type="scientific">Ananas comosus var. bracteatus</name>
    <name type="common">red pineapple</name>
    <dbReference type="NCBI Taxonomy" id="296719"/>
    <lineage>
        <taxon>Eukaryota</taxon>
        <taxon>Viridiplantae</taxon>
        <taxon>Streptophyta</taxon>
        <taxon>Embryophyta</taxon>
        <taxon>Tracheophyta</taxon>
        <taxon>Spermatophyta</taxon>
        <taxon>Magnoliopsida</taxon>
        <taxon>Liliopsida</taxon>
        <taxon>Poales</taxon>
        <taxon>Bromeliaceae</taxon>
        <taxon>Bromelioideae</taxon>
        <taxon>Ananas</taxon>
    </lineage>
</organism>
<reference evidence="2" key="1">
    <citation type="submission" date="2020-07" db="EMBL/GenBank/DDBJ databases">
        <authorList>
            <person name="Lin J."/>
        </authorList>
    </citation>
    <scope>NUCLEOTIDE SEQUENCE</scope>
</reference>
<protein>
    <recommendedName>
        <fullName evidence="1">Reverse transcriptase Ty1/copia-type domain-containing protein</fullName>
    </recommendedName>
</protein>
<sequence length="110" mass="13066">MDEEMLALQRNQTWELVDLPPNKEAISLKWIYKIKFKPDRSIQKLKARNVAKGYLQREGINFFETLAPIAHFDTIRIVLALATQYKWKVLQFDLKSVFLNGFLDYEIYVK</sequence>
<dbReference type="AlphaFoldDB" id="A0A6V7Q6J7"/>
<dbReference type="EMBL" id="LR862133">
    <property type="protein sequence ID" value="CAD1838640.1"/>
    <property type="molecule type" value="Genomic_DNA"/>
</dbReference>
<dbReference type="InterPro" id="IPR043502">
    <property type="entry name" value="DNA/RNA_pol_sf"/>
</dbReference>